<evidence type="ECO:0000313" key="4">
    <source>
        <dbReference type="Proteomes" id="UP000054007"/>
    </source>
</evidence>
<dbReference type="STRING" id="1314674.A0A0D7BAA8"/>
<protein>
    <recommendedName>
        <fullName evidence="2">CID domain-containing protein</fullName>
    </recommendedName>
</protein>
<dbReference type="InterPro" id="IPR024637">
    <property type="entry name" value="Ctk3_C"/>
</dbReference>
<dbReference type="InterPro" id="IPR024638">
    <property type="entry name" value="Ctk3_N"/>
</dbReference>
<dbReference type="InterPro" id="IPR006569">
    <property type="entry name" value="CID_dom"/>
</dbReference>
<reference evidence="3 4" key="1">
    <citation type="journal article" date="2015" name="Fungal Genet. Biol.">
        <title>Evolution of novel wood decay mechanisms in Agaricales revealed by the genome sequences of Fistulina hepatica and Cylindrobasidium torrendii.</title>
        <authorList>
            <person name="Floudas D."/>
            <person name="Held B.W."/>
            <person name="Riley R."/>
            <person name="Nagy L.G."/>
            <person name="Koehler G."/>
            <person name="Ransdell A.S."/>
            <person name="Younus H."/>
            <person name="Chow J."/>
            <person name="Chiniquy J."/>
            <person name="Lipzen A."/>
            <person name="Tritt A."/>
            <person name="Sun H."/>
            <person name="Haridas S."/>
            <person name="LaButti K."/>
            <person name="Ohm R.A."/>
            <person name="Kues U."/>
            <person name="Blanchette R.A."/>
            <person name="Grigoriev I.V."/>
            <person name="Minto R.E."/>
            <person name="Hibbett D.S."/>
        </authorList>
    </citation>
    <scope>NUCLEOTIDE SEQUENCE [LARGE SCALE GENOMIC DNA]</scope>
    <source>
        <strain evidence="3 4">FP15055 ss-10</strain>
    </source>
</reference>
<dbReference type="PANTHER" id="PTHR28291">
    <property type="entry name" value="CTD KINASE SUBUNIT GAMMA"/>
    <property type="match status" value="1"/>
</dbReference>
<sequence length="273" mass="32024">MDPFEVRMQFVQVLRKLNASQTSISKAVSFALKYYKPCGEDLWDCIVEECQKGSINARINILHFLDSLCDQSIKVRTAAQVTHSTGGNEQYLDYVARDIQKIIDSVVPPGREGLPNVVSTRQILERWRSMRTIDPDNLDQILVRLSTRKREDKDREKDKEKEEKEKEKEKEKDTHSPGASRKRTQLPKNEVLRRIEEDRERHKRLRERRWVQPISFHNPGAQQLLTFMPFTEKGDGEFELSIDIEFENDWDATSDWNEDDDEACREENALCLQ</sequence>
<feature type="compositionally biased region" description="Basic and acidic residues" evidence="1">
    <location>
        <begin position="149"/>
        <end position="175"/>
    </location>
</feature>
<proteinExistence type="predicted"/>
<organism evidence="3 4">
    <name type="scientific">Cylindrobasidium torrendii FP15055 ss-10</name>
    <dbReference type="NCBI Taxonomy" id="1314674"/>
    <lineage>
        <taxon>Eukaryota</taxon>
        <taxon>Fungi</taxon>
        <taxon>Dikarya</taxon>
        <taxon>Basidiomycota</taxon>
        <taxon>Agaricomycotina</taxon>
        <taxon>Agaricomycetes</taxon>
        <taxon>Agaricomycetidae</taxon>
        <taxon>Agaricales</taxon>
        <taxon>Marasmiineae</taxon>
        <taxon>Physalacriaceae</taxon>
        <taxon>Cylindrobasidium</taxon>
    </lineage>
</organism>
<accession>A0A0D7BAA8</accession>
<keyword evidence="4" id="KW-1185">Reference proteome</keyword>
<feature type="domain" description="CID" evidence="2">
    <location>
        <begin position="2"/>
        <end position="149"/>
    </location>
</feature>
<dbReference type="InterPro" id="IPR042326">
    <property type="entry name" value="Ctk3"/>
</dbReference>
<dbReference type="GO" id="GO:0070692">
    <property type="term" value="C:CTDK-1 complex"/>
    <property type="evidence" value="ECO:0007669"/>
    <property type="project" value="InterPro"/>
</dbReference>
<dbReference type="PROSITE" id="PS51391">
    <property type="entry name" value="CID"/>
    <property type="match status" value="1"/>
</dbReference>
<dbReference type="Proteomes" id="UP000054007">
    <property type="component" value="Unassembled WGS sequence"/>
</dbReference>
<gene>
    <name evidence="3" type="ORF">CYLTODRAFT_397053</name>
</gene>
<name>A0A0D7BAA8_9AGAR</name>
<evidence type="ECO:0000313" key="3">
    <source>
        <dbReference type="EMBL" id="KIY67478.1"/>
    </source>
</evidence>
<dbReference type="AlphaFoldDB" id="A0A0D7BAA8"/>
<dbReference type="Pfam" id="PF12243">
    <property type="entry name" value="CTK3"/>
    <property type="match status" value="1"/>
</dbReference>
<dbReference type="OrthoDB" id="21266at2759"/>
<dbReference type="Pfam" id="PF12350">
    <property type="entry name" value="CTK3_C"/>
    <property type="match status" value="1"/>
</dbReference>
<dbReference type="GO" id="GO:0032786">
    <property type="term" value="P:positive regulation of DNA-templated transcription, elongation"/>
    <property type="evidence" value="ECO:0007669"/>
    <property type="project" value="InterPro"/>
</dbReference>
<dbReference type="EMBL" id="KN880525">
    <property type="protein sequence ID" value="KIY67478.1"/>
    <property type="molecule type" value="Genomic_DNA"/>
</dbReference>
<evidence type="ECO:0000256" key="1">
    <source>
        <dbReference type="SAM" id="MobiDB-lite"/>
    </source>
</evidence>
<dbReference type="Gene3D" id="1.25.40.90">
    <property type="match status" value="1"/>
</dbReference>
<dbReference type="PANTHER" id="PTHR28291:SF1">
    <property type="entry name" value="CTD KINASE SUBUNIT GAMMA"/>
    <property type="match status" value="1"/>
</dbReference>
<evidence type="ECO:0000259" key="2">
    <source>
        <dbReference type="PROSITE" id="PS51391"/>
    </source>
</evidence>
<feature type="region of interest" description="Disordered" evidence="1">
    <location>
        <begin position="149"/>
        <end position="197"/>
    </location>
</feature>
<dbReference type="InterPro" id="IPR008942">
    <property type="entry name" value="ENTH_VHS"/>
</dbReference>
<dbReference type="GO" id="GO:0045943">
    <property type="term" value="P:positive regulation of transcription by RNA polymerase I"/>
    <property type="evidence" value="ECO:0007669"/>
    <property type="project" value="TreeGrafter"/>
</dbReference>